<gene>
    <name evidence="6" type="ORF">SLNWT_0085</name>
</gene>
<dbReference type="GO" id="GO:0005829">
    <property type="term" value="C:cytosol"/>
    <property type="evidence" value="ECO:0007669"/>
    <property type="project" value="TreeGrafter"/>
</dbReference>
<dbReference type="InterPro" id="IPR009057">
    <property type="entry name" value="Homeodomain-like_sf"/>
</dbReference>
<dbReference type="Proteomes" id="UP000031523">
    <property type="component" value="Chromosome"/>
</dbReference>
<keyword evidence="1" id="KW-0805">Transcription regulation</keyword>
<name>A0A0B5ENR5_STRA4</name>
<dbReference type="PROSITE" id="PS00041">
    <property type="entry name" value="HTH_ARAC_FAMILY_1"/>
    <property type="match status" value="1"/>
</dbReference>
<evidence type="ECO:0000256" key="4">
    <source>
        <dbReference type="SAM" id="MobiDB-lite"/>
    </source>
</evidence>
<dbReference type="Gene3D" id="1.10.10.60">
    <property type="entry name" value="Homeodomain-like"/>
    <property type="match status" value="1"/>
</dbReference>
<dbReference type="PANTHER" id="PTHR47894">
    <property type="entry name" value="HTH-TYPE TRANSCRIPTIONAL REGULATOR GADX"/>
    <property type="match status" value="1"/>
</dbReference>
<dbReference type="SUPFAM" id="SSF46689">
    <property type="entry name" value="Homeodomain-like"/>
    <property type="match status" value="1"/>
</dbReference>
<evidence type="ECO:0000256" key="3">
    <source>
        <dbReference type="ARBA" id="ARBA00023163"/>
    </source>
</evidence>
<dbReference type="Pfam" id="PF12833">
    <property type="entry name" value="HTH_18"/>
    <property type="match status" value="1"/>
</dbReference>
<dbReference type="Pfam" id="PF12625">
    <property type="entry name" value="Arabinose_bd"/>
    <property type="match status" value="1"/>
</dbReference>
<dbReference type="EMBL" id="CP010519">
    <property type="protein sequence ID" value="AJE80461.1"/>
    <property type="molecule type" value="Genomic_DNA"/>
</dbReference>
<feature type="compositionally biased region" description="Polar residues" evidence="4">
    <location>
        <begin position="337"/>
        <end position="349"/>
    </location>
</feature>
<protein>
    <submittedName>
        <fullName evidence="6">Putative transcriptional regulator</fullName>
    </submittedName>
</protein>
<keyword evidence="2" id="KW-0238">DNA-binding</keyword>
<dbReference type="KEGG" id="sals:SLNWT_0085"/>
<keyword evidence="7" id="KW-1185">Reference proteome</keyword>
<dbReference type="GO" id="GO:0000976">
    <property type="term" value="F:transcription cis-regulatory region binding"/>
    <property type="evidence" value="ECO:0007669"/>
    <property type="project" value="TreeGrafter"/>
</dbReference>
<sequence length="374" mass="40581">MADIDVLRSAASAEVLLDFAVGQGLGAEVCLSGTGIDPPSLRERDAQVLTWQELRMVRNVRAALTGRPLLGVAMGGCYHLSACGVAGLGLLSAPDIRTGLGFAIGHRRLFHCFCRVLPEPAAIRLDGDRVPHDVRHLLVERDAALMLNALVDSGVPSTVVRRVEFSRDEPREALPYVEALGVPVVFGRDADRLLFEEGALERPLRQANPRTFGECLRNCRRLVERSRARDGVAGHLRTMLAARPEAMPSLVQAAAEMVTTPRTLRRRLAEEGTTYRALKSQVRIDLAADLLLHSGMTIEEIGAHLGYSETAAFSRAFKARTGSTPYAFRSDALRSPSPRTADTAPDSQDTPWCGTSCRCGTVERPGRACDHAAL</sequence>
<dbReference type="PROSITE" id="PS01124">
    <property type="entry name" value="HTH_ARAC_FAMILY_2"/>
    <property type="match status" value="1"/>
</dbReference>
<dbReference type="AlphaFoldDB" id="A0A0B5ENR5"/>
<dbReference type="SMART" id="SM00342">
    <property type="entry name" value="HTH_ARAC"/>
    <property type="match status" value="1"/>
</dbReference>
<reference evidence="6 7" key="1">
    <citation type="submission" date="2015-01" db="EMBL/GenBank/DDBJ databases">
        <title>Enhanced salinomycin production by adjusting the supply of polyketide extender units in Streptomyce albus DSM 41398.</title>
        <authorList>
            <person name="Lu C."/>
        </authorList>
    </citation>
    <scope>NUCLEOTIDE SEQUENCE [LARGE SCALE GENOMIC DNA]</scope>
    <source>
        <strain evidence="7">ATCC 21838 / DSM 41398 / FERM P-419 / JCM 4703 / NBRC 107858</strain>
    </source>
</reference>
<accession>A0A0B5ENR5</accession>
<dbReference type="GO" id="GO:0003700">
    <property type="term" value="F:DNA-binding transcription factor activity"/>
    <property type="evidence" value="ECO:0007669"/>
    <property type="project" value="InterPro"/>
</dbReference>
<keyword evidence="3" id="KW-0804">Transcription</keyword>
<evidence type="ECO:0000256" key="2">
    <source>
        <dbReference type="ARBA" id="ARBA00023125"/>
    </source>
</evidence>
<proteinExistence type="predicted"/>
<dbReference type="InterPro" id="IPR032687">
    <property type="entry name" value="AraC-type_N"/>
</dbReference>
<evidence type="ECO:0000313" key="6">
    <source>
        <dbReference type="EMBL" id="AJE80461.1"/>
    </source>
</evidence>
<organism evidence="6 7">
    <name type="scientific">Streptomyces albus (strain ATCC 21838 / DSM 41398 / FERM P-419 / JCM 4703 / NBRC 107858)</name>
    <dbReference type="NCBI Taxonomy" id="1081613"/>
    <lineage>
        <taxon>Bacteria</taxon>
        <taxon>Bacillati</taxon>
        <taxon>Actinomycetota</taxon>
        <taxon>Actinomycetes</taxon>
        <taxon>Kitasatosporales</taxon>
        <taxon>Streptomycetaceae</taxon>
        <taxon>Streptomyces</taxon>
    </lineage>
</organism>
<evidence type="ECO:0000259" key="5">
    <source>
        <dbReference type="PROSITE" id="PS01124"/>
    </source>
</evidence>
<evidence type="ECO:0000256" key="1">
    <source>
        <dbReference type="ARBA" id="ARBA00023015"/>
    </source>
</evidence>
<feature type="domain" description="HTH araC/xylS-type" evidence="5">
    <location>
        <begin position="230"/>
        <end position="331"/>
    </location>
</feature>
<dbReference type="InterPro" id="IPR018062">
    <property type="entry name" value="HTH_AraC-typ_CS"/>
</dbReference>
<evidence type="ECO:0000313" key="7">
    <source>
        <dbReference type="Proteomes" id="UP000031523"/>
    </source>
</evidence>
<dbReference type="PANTHER" id="PTHR47894:SF1">
    <property type="entry name" value="HTH-TYPE TRANSCRIPTIONAL REGULATOR VQSM"/>
    <property type="match status" value="1"/>
</dbReference>
<feature type="region of interest" description="Disordered" evidence="4">
    <location>
        <begin position="328"/>
        <end position="349"/>
    </location>
</feature>
<dbReference type="InterPro" id="IPR018060">
    <property type="entry name" value="HTH_AraC"/>
</dbReference>